<evidence type="ECO:0000313" key="2">
    <source>
        <dbReference type="Proteomes" id="UP000288805"/>
    </source>
</evidence>
<accession>A0A438CET4</accession>
<dbReference type="EMBL" id="QGNW01002274">
    <property type="protein sequence ID" value="RVW21710.1"/>
    <property type="molecule type" value="Genomic_DNA"/>
</dbReference>
<protein>
    <submittedName>
        <fullName evidence="1">Pentatricopeptide repeat-containing protein</fullName>
    </submittedName>
</protein>
<dbReference type="InterPro" id="IPR011990">
    <property type="entry name" value="TPR-like_helical_dom_sf"/>
</dbReference>
<gene>
    <name evidence="1" type="primary">PCMP-E76_0</name>
    <name evidence="1" type="ORF">CK203_110759</name>
</gene>
<sequence length="274" mass="30846">MLKGDIVSWNLLITTYAQNGLLLACGQIGNLDIEKSIHGYLICTRLISDLRLGTAMVNIYAKCNRVGCAQTIFKGELSDRSLVSWNSFNGYDQKATLLYERMMSESNLKPDIVTFANVVPPYASLANIIRIQSNHTFMVKKCLDMDEDIYSRNSNGTCIWEVSRYKGNNLNHHDDKSMSLFLEMLQSKVFTPKEEIPLNITVLEAPPNIIIPSDVPNILLNFGVIQTWAIYGQFIHPTYQYFLGENSVKSVRKASGAHVEIDDAKSDQIIKKGK</sequence>
<reference evidence="1 2" key="1">
    <citation type="journal article" date="2018" name="PLoS Genet.">
        <title>Population sequencing reveals clonal diversity and ancestral inbreeding in the grapevine cultivar Chardonnay.</title>
        <authorList>
            <person name="Roach M.J."/>
            <person name="Johnson D.L."/>
            <person name="Bohlmann J."/>
            <person name="van Vuuren H.J."/>
            <person name="Jones S.J."/>
            <person name="Pretorius I.S."/>
            <person name="Schmidt S.A."/>
            <person name="Borneman A.R."/>
        </authorList>
    </citation>
    <scope>NUCLEOTIDE SEQUENCE [LARGE SCALE GENOMIC DNA]</scope>
    <source>
        <strain evidence="2">cv. Chardonnay</strain>
        <tissue evidence="1">Leaf</tissue>
    </source>
</reference>
<proteinExistence type="predicted"/>
<comment type="caution">
    <text evidence="1">The sequence shown here is derived from an EMBL/GenBank/DDBJ whole genome shotgun (WGS) entry which is preliminary data.</text>
</comment>
<dbReference type="PROSITE" id="PS51257">
    <property type="entry name" value="PROKAR_LIPOPROTEIN"/>
    <property type="match status" value="1"/>
</dbReference>
<evidence type="ECO:0000313" key="1">
    <source>
        <dbReference type="EMBL" id="RVW21710.1"/>
    </source>
</evidence>
<dbReference type="PANTHER" id="PTHR47926">
    <property type="entry name" value="PENTATRICOPEPTIDE REPEAT-CONTAINING PROTEIN"/>
    <property type="match status" value="1"/>
</dbReference>
<dbReference type="AlphaFoldDB" id="A0A438CET4"/>
<dbReference type="GO" id="GO:0009451">
    <property type="term" value="P:RNA modification"/>
    <property type="evidence" value="ECO:0007669"/>
    <property type="project" value="InterPro"/>
</dbReference>
<dbReference type="Proteomes" id="UP000288805">
    <property type="component" value="Unassembled WGS sequence"/>
</dbReference>
<dbReference type="GO" id="GO:0003723">
    <property type="term" value="F:RNA binding"/>
    <property type="evidence" value="ECO:0007669"/>
    <property type="project" value="InterPro"/>
</dbReference>
<dbReference type="Gene3D" id="1.25.40.10">
    <property type="entry name" value="Tetratricopeptide repeat domain"/>
    <property type="match status" value="1"/>
</dbReference>
<organism evidence="1 2">
    <name type="scientific">Vitis vinifera</name>
    <name type="common">Grape</name>
    <dbReference type="NCBI Taxonomy" id="29760"/>
    <lineage>
        <taxon>Eukaryota</taxon>
        <taxon>Viridiplantae</taxon>
        <taxon>Streptophyta</taxon>
        <taxon>Embryophyta</taxon>
        <taxon>Tracheophyta</taxon>
        <taxon>Spermatophyta</taxon>
        <taxon>Magnoliopsida</taxon>
        <taxon>eudicotyledons</taxon>
        <taxon>Gunneridae</taxon>
        <taxon>Pentapetalae</taxon>
        <taxon>rosids</taxon>
        <taxon>Vitales</taxon>
        <taxon>Vitaceae</taxon>
        <taxon>Viteae</taxon>
        <taxon>Vitis</taxon>
    </lineage>
</organism>
<name>A0A438CET4_VITVI</name>
<dbReference type="PANTHER" id="PTHR47926:SF347">
    <property type="entry name" value="PENTATRICOPEPTIDE REPEAT-CONTAINING PROTEIN"/>
    <property type="match status" value="1"/>
</dbReference>
<dbReference type="InterPro" id="IPR046960">
    <property type="entry name" value="PPR_At4g14850-like_plant"/>
</dbReference>